<accession>A0ABN0TK50</accession>
<evidence type="ECO:0000313" key="1">
    <source>
        <dbReference type="EMBL" id="GAA0223743.1"/>
    </source>
</evidence>
<evidence type="ECO:0000313" key="2">
    <source>
        <dbReference type="Proteomes" id="UP001500967"/>
    </source>
</evidence>
<comment type="caution">
    <text evidence="1">The sequence shown here is derived from an EMBL/GenBank/DDBJ whole genome shotgun (WGS) entry which is preliminary data.</text>
</comment>
<keyword evidence="2" id="KW-1185">Reference proteome</keyword>
<proteinExistence type="predicted"/>
<reference evidence="1 2" key="1">
    <citation type="journal article" date="2019" name="Int. J. Syst. Evol. Microbiol.">
        <title>The Global Catalogue of Microorganisms (GCM) 10K type strain sequencing project: providing services to taxonomists for standard genome sequencing and annotation.</title>
        <authorList>
            <consortium name="The Broad Institute Genomics Platform"/>
            <consortium name="The Broad Institute Genome Sequencing Center for Infectious Disease"/>
            <person name="Wu L."/>
            <person name="Ma J."/>
        </authorList>
    </citation>
    <scope>NUCLEOTIDE SEQUENCE [LARGE SCALE GENOMIC DNA]</scope>
    <source>
        <strain evidence="1 2">JCM 10425</strain>
    </source>
</reference>
<protein>
    <submittedName>
        <fullName evidence="1">Uncharacterized protein</fullName>
    </submittedName>
</protein>
<name>A0ABN0TK50_9ACTN</name>
<dbReference type="Proteomes" id="UP001500967">
    <property type="component" value="Unassembled WGS sequence"/>
</dbReference>
<dbReference type="EMBL" id="BAAAGX010000003">
    <property type="protein sequence ID" value="GAA0223743.1"/>
    <property type="molecule type" value="Genomic_DNA"/>
</dbReference>
<sequence>MGGHVRQRGSAPEGQRLAVERRGFVGTTVADGDPRRVHPLVKDVGVQLTGFDAEPVSVGVRDDPVLAVRTDIGQSGS</sequence>
<gene>
    <name evidence="1" type="ORF">GCM10009539_06190</name>
</gene>
<organism evidence="1 2">
    <name type="scientific">Cryptosporangium japonicum</name>
    <dbReference type="NCBI Taxonomy" id="80872"/>
    <lineage>
        <taxon>Bacteria</taxon>
        <taxon>Bacillati</taxon>
        <taxon>Actinomycetota</taxon>
        <taxon>Actinomycetes</taxon>
        <taxon>Cryptosporangiales</taxon>
        <taxon>Cryptosporangiaceae</taxon>
        <taxon>Cryptosporangium</taxon>
    </lineage>
</organism>